<dbReference type="EMBL" id="JAAOAK010000248">
    <property type="protein sequence ID" value="KAF5680252.1"/>
    <property type="molecule type" value="Genomic_DNA"/>
</dbReference>
<sequence length="108" mass="11910">MQATSNWKAPDHICESTYISISTVPGFVANTQFAQRRTAPFKAHGFPKNISTLNTSATMAHKKPTFEFSKVPLAQRGTSVTSDTRPRTIVRTIPSSTEHIKILEGMGF</sequence>
<gene>
    <name evidence="1" type="ORF">FDENT_8455</name>
</gene>
<proteinExistence type="predicted"/>
<reference evidence="1 2" key="1">
    <citation type="submission" date="2020-05" db="EMBL/GenBank/DDBJ databases">
        <title>Identification and distribution of gene clusters putatively required for synthesis of sphingolipid metabolism inhibitors in phylogenetically diverse species of the filamentous fungus Fusarium.</title>
        <authorList>
            <person name="Kim H.-S."/>
            <person name="Busman M."/>
            <person name="Brown D.W."/>
            <person name="Divon H."/>
            <person name="Uhlig S."/>
            <person name="Proctor R.H."/>
        </authorList>
    </citation>
    <scope>NUCLEOTIDE SEQUENCE [LARGE SCALE GENOMIC DNA]</scope>
    <source>
        <strain evidence="1 2">NRRL 25311</strain>
    </source>
</reference>
<evidence type="ECO:0000313" key="1">
    <source>
        <dbReference type="EMBL" id="KAF5680252.1"/>
    </source>
</evidence>
<dbReference type="Proteomes" id="UP000562682">
    <property type="component" value="Unassembled WGS sequence"/>
</dbReference>
<protein>
    <submittedName>
        <fullName evidence="1">Uncharacterized protein</fullName>
    </submittedName>
</protein>
<name>A0A8H5WYE4_9HYPO</name>
<evidence type="ECO:0000313" key="2">
    <source>
        <dbReference type="Proteomes" id="UP000562682"/>
    </source>
</evidence>
<comment type="caution">
    <text evidence="1">The sequence shown here is derived from an EMBL/GenBank/DDBJ whole genome shotgun (WGS) entry which is preliminary data.</text>
</comment>
<keyword evidence="2" id="KW-1185">Reference proteome</keyword>
<accession>A0A8H5WYE4</accession>
<organism evidence="1 2">
    <name type="scientific">Fusarium denticulatum</name>
    <dbReference type="NCBI Taxonomy" id="48507"/>
    <lineage>
        <taxon>Eukaryota</taxon>
        <taxon>Fungi</taxon>
        <taxon>Dikarya</taxon>
        <taxon>Ascomycota</taxon>
        <taxon>Pezizomycotina</taxon>
        <taxon>Sordariomycetes</taxon>
        <taxon>Hypocreomycetidae</taxon>
        <taxon>Hypocreales</taxon>
        <taxon>Nectriaceae</taxon>
        <taxon>Fusarium</taxon>
        <taxon>Fusarium fujikuroi species complex</taxon>
    </lineage>
</organism>
<dbReference type="AlphaFoldDB" id="A0A8H5WYE4"/>